<protein>
    <submittedName>
        <fullName evidence="2">Uncharacterized protein</fullName>
    </submittedName>
</protein>
<evidence type="ECO:0000256" key="1">
    <source>
        <dbReference type="SAM" id="MobiDB-lite"/>
    </source>
</evidence>
<keyword evidence="3" id="KW-1185">Reference proteome</keyword>
<sequence>MLLDICVPPILIVSIRCRWLERRLTRDCRIPNVRLCHVSPPQFLGSEQTFPAEFRKPHQRPRQDEKGRDDFNCFYLSLRRSHQSRGKPISPSVPVYQTLPASLFAGDWLASCDRSHGTRREVCHTAKRSSPAKEGKPREADSAFESRVGYKCLWIYRTLGYHRAPGSAHAKMLIFFSEF</sequence>
<gene>
    <name evidence="2" type="ORF">BJX63DRAFT_233518</name>
</gene>
<feature type="compositionally biased region" description="Basic and acidic residues" evidence="1">
    <location>
        <begin position="53"/>
        <end position="68"/>
    </location>
</feature>
<name>A0ABR4HDV7_9EURO</name>
<evidence type="ECO:0000313" key="3">
    <source>
        <dbReference type="Proteomes" id="UP001610334"/>
    </source>
</evidence>
<organism evidence="2 3">
    <name type="scientific">Aspergillus granulosus</name>
    <dbReference type="NCBI Taxonomy" id="176169"/>
    <lineage>
        <taxon>Eukaryota</taxon>
        <taxon>Fungi</taxon>
        <taxon>Dikarya</taxon>
        <taxon>Ascomycota</taxon>
        <taxon>Pezizomycotina</taxon>
        <taxon>Eurotiomycetes</taxon>
        <taxon>Eurotiomycetidae</taxon>
        <taxon>Eurotiales</taxon>
        <taxon>Aspergillaceae</taxon>
        <taxon>Aspergillus</taxon>
        <taxon>Aspergillus subgen. Nidulantes</taxon>
    </lineage>
</organism>
<comment type="caution">
    <text evidence="2">The sequence shown here is derived from an EMBL/GenBank/DDBJ whole genome shotgun (WGS) entry which is preliminary data.</text>
</comment>
<feature type="region of interest" description="Disordered" evidence="1">
    <location>
        <begin position="49"/>
        <end position="68"/>
    </location>
</feature>
<evidence type="ECO:0000313" key="2">
    <source>
        <dbReference type="EMBL" id="KAL2812953.1"/>
    </source>
</evidence>
<dbReference type="Proteomes" id="UP001610334">
    <property type="component" value="Unassembled WGS sequence"/>
</dbReference>
<proteinExistence type="predicted"/>
<reference evidence="2 3" key="1">
    <citation type="submission" date="2024-07" db="EMBL/GenBank/DDBJ databases">
        <title>Section-level genome sequencing and comparative genomics of Aspergillus sections Usti and Cavernicolus.</title>
        <authorList>
            <consortium name="Lawrence Berkeley National Laboratory"/>
            <person name="Nybo J.L."/>
            <person name="Vesth T.C."/>
            <person name="Theobald S."/>
            <person name="Frisvad J.C."/>
            <person name="Larsen T.O."/>
            <person name="Kjaerboelling I."/>
            <person name="Rothschild-Mancinelli K."/>
            <person name="Lyhne E.K."/>
            <person name="Kogle M.E."/>
            <person name="Barry K."/>
            <person name="Clum A."/>
            <person name="Na H."/>
            <person name="Ledsgaard L."/>
            <person name="Lin J."/>
            <person name="Lipzen A."/>
            <person name="Kuo A."/>
            <person name="Riley R."/>
            <person name="Mondo S."/>
            <person name="Labutti K."/>
            <person name="Haridas S."/>
            <person name="Pangalinan J."/>
            <person name="Salamov A.A."/>
            <person name="Simmons B.A."/>
            <person name="Magnuson J.K."/>
            <person name="Chen J."/>
            <person name="Drula E."/>
            <person name="Henrissat B."/>
            <person name="Wiebenga A."/>
            <person name="Lubbers R.J."/>
            <person name="Gomes A.C."/>
            <person name="Makela M.R."/>
            <person name="Stajich J."/>
            <person name="Grigoriev I.V."/>
            <person name="Mortensen U.H."/>
            <person name="De Vries R.P."/>
            <person name="Baker S.E."/>
            <person name="Andersen M.R."/>
        </authorList>
    </citation>
    <scope>NUCLEOTIDE SEQUENCE [LARGE SCALE GENOMIC DNA]</scope>
    <source>
        <strain evidence="2 3">CBS 588.65</strain>
    </source>
</reference>
<accession>A0ABR4HDV7</accession>
<dbReference type="EMBL" id="JBFXLT010000043">
    <property type="protein sequence ID" value="KAL2812953.1"/>
    <property type="molecule type" value="Genomic_DNA"/>
</dbReference>